<accession>A0A183B037</accession>
<reference evidence="5 6" key="2">
    <citation type="submission" date="2018-11" db="EMBL/GenBank/DDBJ databases">
        <authorList>
            <consortium name="Pathogen Informatics"/>
        </authorList>
    </citation>
    <scope>NUCLEOTIDE SEQUENCE [LARGE SCALE GENOMIC DNA]</scope>
    <source>
        <strain evidence="5 6">Egypt</strain>
    </source>
</reference>
<sequence length="119" mass="13541">MVYSIIYILFRFDYAIDPEQLNYLKLLSNQASQKVILRCEGNSETRLQSLLADDDTILARNGSRRRFLVRKDDCGSATSGETVAFISGRPSLLPIRDVQVQLRPESRFHVQLGEACFSQ</sequence>
<dbReference type="Gene3D" id="2.60.120.1000">
    <property type="match status" value="1"/>
</dbReference>
<evidence type="ECO:0000256" key="1">
    <source>
        <dbReference type="ARBA" id="ARBA00004613"/>
    </source>
</evidence>
<dbReference type="GO" id="GO:0005201">
    <property type="term" value="F:extracellular matrix structural constituent"/>
    <property type="evidence" value="ECO:0007669"/>
    <property type="project" value="InterPro"/>
</dbReference>
<evidence type="ECO:0000256" key="3">
    <source>
        <dbReference type="ARBA" id="ARBA00023119"/>
    </source>
</evidence>
<name>A0A183B037_9TREM</name>
<dbReference type="AlphaFoldDB" id="A0A183B037"/>
<dbReference type="Pfam" id="PF01410">
    <property type="entry name" value="COLFI"/>
    <property type="match status" value="1"/>
</dbReference>
<gene>
    <name evidence="5" type="ORF">ECPE_LOCUS12572</name>
</gene>
<dbReference type="PROSITE" id="PS51461">
    <property type="entry name" value="NC1_FIB"/>
    <property type="match status" value="1"/>
</dbReference>
<feature type="domain" description="Fibrillar collagen NC1" evidence="4">
    <location>
        <begin position="1"/>
        <end position="118"/>
    </location>
</feature>
<reference evidence="7" key="1">
    <citation type="submission" date="2016-06" db="UniProtKB">
        <authorList>
            <consortium name="WormBaseParasite"/>
        </authorList>
    </citation>
    <scope>IDENTIFICATION</scope>
</reference>
<dbReference type="EMBL" id="UZAN01053146">
    <property type="protein sequence ID" value="VDP89844.1"/>
    <property type="molecule type" value="Genomic_DNA"/>
</dbReference>
<dbReference type="GO" id="GO:0005576">
    <property type="term" value="C:extracellular region"/>
    <property type="evidence" value="ECO:0007669"/>
    <property type="project" value="UniProtKB-SubCell"/>
</dbReference>
<protein>
    <submittedName>
        <fullName evidence="7">Fibrillar collagen NC1 domain-containing protein</fullName>
    </submittedName>
</protein>
<dbReference type="GO" id="GO:0005581">
    <property type="term" value="C:collagen trimer"/>
    <property type="evidence" value="ECO:0007669"/>
    <property type="project" value="UniProtKB-KW"/>
</dbReference>
<evidence type="ECO:0000313" key="5">
    <source>
        <dbReference type="EMBL" id="VDP89844.1"/>
    </source>
</evidence>
<evidence type="ECO:0000313" key="6">
    <source>
        <dbReference type="Proteomes" id="UP000272942"/>
    </source>
</evidence>
<keyword evidence="6" id="KW-1185">Reference proteome</keyword>
<dbReference type="OrthoDB" id="8939548at2759"/>
<evidence type="ECO:0000313" key="7">
    <source>
        <dbReference type="WBParaSite" id="ECPE_0001260801-mRNA-1"/>
    </source>
</evidence>
<organism evidence="7">
    <name type="scientific">Echinostoma caproni</name>
    <dbReference type="NCBI Taxonomy" id="27848"/>
    <lineage>
        <taxon>Eukaryota</taxon>
        <taxon>Metazoa</taxon>
        <taxon>Spiralia</taxon>
        <taxon>Lophotrochozoa</taxon>
        <taxon>Platyhelminthes</taxon>
        <taxon>Trematoda</taxon>
        <taxon>Digenea</taxon>
        <taxon>Plagiorchiida</taxon>
        <taxon>Echinostomata</taxon>
        <taxon>Echinostomatoidea</taxon>
        <taxon>Echinostomatidae</taxon>
        <taxon>Echinostoma</taxon>
    </lineage>
</organism>
<comment type="subcellular location">
    <subcellularLocation>
        <location evidence="1">Secreted</location>
    </subcellularLocation>
</comment>
<dbReference type="Proteomes" id="UP000272942">
    <property type="component" value="Unassembled WGS sequence"/>
</dbReference>
<evidence type="ECO:0000256" key="2">
    <source>
        <dbReference type="ARBA" id="ARBA00022525"/>
    </source>
</evidence>
<dbReference type="InterPro" id="IPR000885">
    <property type="entry name" value="Fib_collagen_C"/>
</dbReference>
<keyword evidence="3" id="KW-0176">Collagen</keyword>
<proteinExistence type="predicted"/>
<dbReference type="WBParaSite" id="ECPE_0001260801-mRNA-1">
    <property type="protein sequence ID" value="ECPE_0001260801-mRNA-1"/>
    <property type="gene ID" value="ECPE_0001260801"/>
</dbReference>
<evidence type="ECO:0000259" key="4">
    <source>
        <dbReference type="PROSITE" id="PS51461"/>
    </source>
</evidence>
<keyword evidence="2" id="KW-0964">Secreted</keyword>